<dbReference type="AlphaFoldDB" id="A0AAV4NW07"/>
<keyword evidence="1" id="KW-0245">EGF-like domain</keyword>
<evidence type="ECO:0000313" key="3">
    <source>
        <dbReference type="EMBL" id="GIX88523.1"/>
    </source>
</evidence>
<feature type="non-terminal residue" evidence="3">
    <location>
        <position position="252"/>
    </location>
</feature>
<dbReference type="InterPro" id="IPR000742">
    <property type="entry name" value="EGF"/>
</dbReference>
<reference evidence="3 4" key="1">
    <citation type="submission" date="2021-06" db="EMBL/GenBank/DDBJ databases">
        <title>Caerostris extrusa draft genome.</title>
        <authorList>
            <person name="Kono N."/>
            <person name="Arakawa K."/>
        </authorList>
    </citation>
    <scope>NUCLEOTIDE SEQUENCE [LARGE SCALE GENOMIC DNA]</scope>
</reference>
<feature type="domain" description="EGF-like" evidence="2">
    <location>
        <begin position="131"/>
        <end position="167"/>
    </location>
</feature>
<dbReference type="SMART" id="SM00181">
    <property type="entry name" value="EGF"/>
    <property type="match status" value="4"/>
</dbReference>
<evidence type="ECO:0000259" key="2">
    <source>
        <dbReference type="PROSITE" id="PS50026"/>
    </source>
</evidence>
<comment type="caution">
    <text evidence="3">The sequence shown here is derived from an EMBL/GenBank/DDBJ whole genome shotgun (WGS) entry which is preliminary data.</text>
</comment>
<dbReference type="PROSITE" id="PS50026">
    <property type="entry name" value="EGF_3"/>
    <property type="match status" value="1"/>
</dbReference>
<protein>
    <recommendedName>
        <fullName evidence="2">EGF-like domain-containing protein</fullName>
    </recommendedName>
</protein>
<dbReference type="Proteomes" id="UP001054945">
    <property type="component" value="Unassembled WGS sequence"/>
</dbReference>
<evidence type="ECO:0000256" key="1">
    <source>
        <dbReference type="PROSITE-ProRule" id="PRU00076"/>
    </source>
</evidence>
<evidence type="ECO:0000313" key="4">
    <source>
        <dbReference type="Proteomes" id="UP001054945"/>
    </source>
</evidence>
<keyword evidence="1" id="KW-1015">Disulfide bond</keyword>
<accession>A0AAV4NW07</accession>
<name>A0AAV4NW07_CAEEX</name>
<keyword evidence="4" id="KW-1185">Reference proteome</keyword>
<organism evidence="3 4">
    <name type="scientific">Caerostris extrusa</name>
    <name type="common">Bark spider</name>
    <name type="synonym">Caerostris bankana</name>
    <dbReference type="NCBI Taxonomy" id="172846"/>
    <lineage>
        <taxon>Eukaryota</taxon>
        <taxon>Metazoa</taxon>
        <taxon>Ecdysozoa</taxon>
        <taxon>Arthropoda</taxon>
        <taxon>Chelicerata</taxon>
        <taxon>Arachnida</taxon>
        <taxon>Araneae</taxon>
        <taxon>Araneomorphae</taxon>
        <taxon>Entelegynae</taxon>
        <taxon>Araneoidea</taxon>
        <taxon>Araneidae</taxon>
        <taxon>Caerostris</taxon>
    </lineage>
</organism>
<dbReference type="Gene3D" id="2.10.25.10">
    <property type="entry name" value="Laminin"/>
    <property type="match status" value="1"/>
</dbReference>
<dbReference type="EMBL" id="BPLR01003776">
    <property type="protein sequence ID" value="GIX88523.1"/>
    <property type="molecule type" value="Genomic_DNA"/>
</dbReference>
<sequence>WCYFNVEDKVCQCKEGYSEKNGKCEVCDCGENTVCRFVFGAKACDCLPGYLFNSYLQKCAECDCGIEGSCYFKEGKKKCDCPTKFLEVNGKCKECDCGKNGECELDLYENPKCSCFDGFAERRNGSKATCNETCSEDADCENGGICKKEAGGKFCHCPSGTSGDRCEIIDECENGRYQNCKGNSGTCEYDLFVKKAVCTCPDGMTLHHRDNICRECDCGDHGNCQFDDLGIKRCTCHEGYAVRTIGCRTALC</sequence>
<proteinExistence type="predicted"/>
<gene>
    <name evidence="3" type="primary">AVEN_258683_1</name>
    <name evidence="3" type="ORF">CEXT_216511</name>
</gene>
<feature type="non-terminal residue" evidence="3">
    <location>
        <position position="1"/>
    </location>
</feature>
<dbReference type="PROSITE" id="PS00022">
    <property type="entry name" value="EGF_1"/>
    <property type="match status" value="1"/>
</dbReference>
<feature type="disulfide bond" evidence="1">
    <location>
        <begin position="157"/>
        <end position="166"/>
    </location>
</feature>
<dbReference type="SUPFAM" id="SSF57196">
    <property type="entry name" value="EGF/Laminin"/>
    <property type="match status" value="1"/>
</dbReference>
<comment type="caution">
    <text evidence="1">Lacks conserved residue(s) required for the propagation of feature annotation.</text>
</comment>